<dbReference type="eggNOG" id="COG2304">
    <property type="taxonomic scope" value="Bacteria"/>
</dbReference>
<organism evidence="7 8">
    <name type="scientific">Rhodothermus marinus (strain ATCC 43812 / DSM 4252 / R-10)</name>
    <name type="common">Rhodothermus obamensis</name>
    <dbReference type="NCBI Taxonomy" id="518766"/>
    <lineage>
        <taxon>Bacteria</taxon>
        <taxon>Pseudomonadati</taxon>
        <taxon>Rhodothermota</taxon>
        <taxon>Rhodothermia</taxon>
        <taxon>Rhodothermales</taxon>
        <taxon>Rhodothermaceae</taxon>
        <taxon>Rhodothermus</taxon>
    </lineage>
</organism>
<dbReference type="HOGENOM" id="CLU_024570_1_0_10"/>
<dbReference type="PANTHER" id="PTHR22550">
    <property type="entry name" value="SPORE GERMINATION PROTEIN"/>
    <property type="match status" value="1"/>
</dbReference>
<protein>
    <submittedName>
        <fullName evidence="7">von Willebrand factor type A</fullName>
    </submittedName>
</protein>
<dbReference type="OrthoDB" id="6206554at2"/>
<evidence type="ECO:0000256" key="3">
    <source>
        <dbReference type="ARBA" id="ARBA00022989"/>
    </source>
</evidence>
<keyword evidence="2 5" id="KW-0812">Transmembrane</keyword>
<feature type="domain" description="VWFA" evidence="6">
    <location>
        <begin position="91"/>
        <end position="292"/>
    </location>
</feature>
<dbReference type="Gene3D" id="3.40.50.410">
    <property type="entry name" value="von Willebrand factor, type A domain"/>
    <property type="match status" value="1"/>
</dbReference>
<dbReference type="PANTHER" id="PTHR22550:SF5">
    <property type="entry name" value="LEUCINE ZIPPER PROTEIN 4"/>
    <property type="match status" value="1"/>
</dbReference>
<dbReference type="KEGG" id="rmr:Rmar_0441"/>
<dbReference type="SUPFAM" id="SSF53300">
    <property type="entry name" value="vWA-like"/>
    <property type="match status" value="1"/>
</dbReference>
<feature type="transmembrane region" description="Helical" evidence="5">
    <location>
        <begin position="59"/>
        <end position="80"/>
    </location>
</feature>
<dbReference type="AlphaFoldDB" id="D0MEB9"/>
<keyword evidence="8" id="KW-1185">Reference proteome</keyword>
<proteinExistence type="predicted"/>
<evidence type="ECO:0000256" key="5">
    <source>
        <dbReference type="SAM" id="Phobius"/>
    </source>
</evidence>
<evidence type="ECO:0000259" key="6">
    <source>
        <dbReference type="PROSITE" id="PS50234"/>
    </source>
</evidence>
<dbReference type="Proteomes" id="UP000002221">
    <property type="component" value="Chromosome"/>
</dbReference>
<dbReference type="PROSITE" id="PS50234">
    <property type="entry name" value="VWFA"/>
    <property type="match status" value="1"/>
</dbReference>
<reference evidence="7 8" key="1">
    <citation type="journal article" date="2009" name="Stand. Genomic Sci.">
        <title>Complete genome sequence of Rhodothermus marinus type strain (R-10).</title>
        <authorList>
            <person name="Nolan M."/>
            <person name="Tindall B.J."/>
            <person name="Pomrenke H."/>
            <person name="Lapidus A."/>
            <person name="Copeland A."/>
            <person name="Glavina Del Rio T."/>
            <person name="Lucas S."/>
            <person name="Chen F."/>
            <person name="Tice H."/>
            <person name="Cheng J.F."/>
            <person name="Saunders E."/>
            <person name="Han C."/>
            <person name="Bruce D."/>
            <person name="Goodwin L."/>
            <person name="Chain P."/>
            <person name="Pitluck S."/>
            <person name="Ovchinikova G."/>
            <person name="Pati A."/>
            <person name="Ivanova N."/>
            <person name="Mavromatis K."/>
            <person name="Chen A."/>
            <person name="Palaniappan K."/>
            <person name="Land M."/>
            <person name="Hauser L."/>
            <person name="Chang Y.J."/>
            <person name="Jeffries C.D."/>
            <person name="Brettin T."/>
            <person name="Goker M."/>
            <person name="Bristow J."/>
            <person name="Eisen J.A."/>
            <person name="Markowitz V."/>
            <person name="Hugenholtz P."/>
            <person name="Kyrpides N.C."/>
            <person name="Klenk H.P."/>
            <person name="Detter J.C."/>
        </authorList>
    </citation>
    <scope>NUCLEOTIDE SEQUENCE [LARGE SCALE GENOMIC DNA]</scope>
    <source>
        <strain evidence="8">ATCC 43812 / DSM 4252 / R-10</strain>
    </source>
</reference>
<evidence type="ECO:0000256" key="1">
    <source>
        <dbReference type="ARBA" id="ARBA00022475"/>
    </source>
</evidence>
<accession>D0MEB9</accession>
<feature type="transmembrane region" description="Helical" evidence="5">
    <location>
        <begin position="12"/>
        <end position="28"/>
    </location>
</feature>
<evidence type="ECO:0000256" key="4">
    <source>
        <dbReference type="ARBA" id="ARBA00023136"/>
    </source>
</evidence>
<evidence type="ECO:0000313" key="7">
    <source>
        <dbReference type="EMBL" id="ACY47343.1"/>
    </source>
</evidence>
<dbReference type="InterPro" id="IPR036465">
    <property type="entry name" value="vWFA_dom_sf"/>
</dbReference>
<evidence type="ECO:0000256" key="2">
    <source>
        <dbReference type="ARBA" id="ARBA00022692"/>
    </source>
</evidence>
<dbReference type="Pfam" id="PF13519">
    <property type="entry name" value="VWA_2"/>
    <property type="match status" value="1"/>
</dbReference>
<gene>
    <name evidence="7" type="ordered locus">Rmar_0441</name>
</gene>
<keyword evidence="3 5" id="KW-1133">Transmembrane helix</keyword>
<dbReference type="InterPro" id="IPR050768">
    <property type="entry name" value="UPF0353/GerABKA_families"/>
</dbReference>
<name>D0MEB9_RHOM4</name>
<keyword evidence="1" id="KW-1003">Cell membrane</keyword>
<dbReference type="EMBL" id="CP001807">
    <property type="protein sequence ID" value="ACY47343.1"/>
    <property type="molecule type" value="Genomic_DNA"/>
</dbReference>
<keyword evidence="4 5" id="KW-0472">Membrane</keyword>
<evidence type="ECO:0000313" key="8">
    <source>
        <dbReference type="Proteomes" id="UP000002221"/>
    </source>
</evidence>
<dbReference type="RefSeq" id="WP_012842955.1">
    <property type="nucleotide sequence ID" value="NC_013501.1"/>
</dbReference>
<dbReference type="InterPro" id="IPR002035">
    <property type="entry name" value="VWF_A"/>
</dbReference>
<sequence length="339" mass="37384">MNLHWLHPEWLWALAAVPGTALLLMWAARRRRRDLERLGDPVLIAQLAAPAPGRARLRAALLLTAVALLALALAGPRLGLQPRQAERRGLDLLIALDVSNSMLAEDVAPSRLARARYELYRLLEHLEGDRVGLILFAGDAFLQCPFTTDYGAVRLFLDVADPSLIPTPGTDYVRMIQVALQAFEAPQPDEVPRSRVLLVVSDGENHAEGFEQALRQLQEAGIERLAVGVGETAGAPIPVYRDGRRVGVRRDAEGRVVHTRLEPATLQALAGPDGYFHLGRTGEVVPALLKRLDGFARTPIATETFETYAERYQWPLALALLLLVLEALLPERRRTLQTA</sequence>
<dbReference type="STRING" id="518766.Rmar_0441"/>
<dbReference type="SMART" id="SM00327">
    <property type="entry name" value="VWA"/>
    <property type="match status" value="1"/>
</dbReference>